<evidence type="ECO:0000313" key="3">
    <source>
        <dbReference type="EMBL" id="KAG2648057.1"/>
    </source>
</evidence>
<evidence type="ECO:0000259" key="2">
    <source>
        <dbReference type="Pfam" id="PF09353"/>
    </source>
</evidence>
<evidence type="ECO:0000256" key="1">
    <source>
        <dbReference type="SAM" id="MobiDB-lite"/>
    </source>
</evidence>
<feature type="domain" description="DUF1995" evidence="2">
    <location>
        <begin position="73"/>
        <end position="335"/>
    </location>
</feature>
<dbReference type="Pfam" id="PF09353">
    <property type="entry name" value="DUF1995"/>
    <property type="match status" value="1"/>
</dbReference>
<dbReference type="PANTHER" id="PTHR34051:SF2">
    <property type="entry name" value="PROTEIN LPA3"/>
    <property type="match status" value="1"/>
</dbReference>
<keyword evidence="4" id="KW-1185">Reference proteome</keyword>
<sequence>MAAPAPTALCARHFRLPRAPSSSSSPSPPRLPATASACSSPRLRPRRLAVSPRAEAGTGDVEALRAGVPVYKPRSYDVLVTDAARSLACAIDDGKTRLEIEFPPLPSSISSYKGSSDEFIDANIQLALVVARKLKELKGTRSCIVFPDQPEKRRASQIFRTAIDTIEGITVSSLDDVPTDPVNSFFKSIRNTLDFDFSDDNEDRWKSDEPPSLYIFINSSTRDLASIEKYVEKFATSVPALLFNLELDTLRSDLGLLGFPPKDLHYRFLSQFTPVFYIRQRDYSKTIAVAPYIVNYSGAVFRQYPGPWQVMLKQADGSYACVAESEARFTLGQAKEELLRVIGLQEEEGSSLEFLRRGYKNATWWEENVDQETSAAWRT</sequence>
<dbReference type="AlphaFoldDB" id="A0A8T0WPJ4"/>
<dbReference type="PANTHER" id="PTHR34051">
    <property type="entry name" value="PROTEIN LOW PSII ACCUMULATION 3, CHLOROPLASTIC"/>
    <property type="match status" value="1"/>
</dbReference>
<organism evidence="3 4">
    <name type="scientific">Panicum virgatum</name>
    <name type="common">Blackwell switchgrass</name>
    <dbReference type="NCBI Taxonomy" id="38727"/>
    <lineage>
        <taxon>Eukaryota</taxon>
        <taxon>Viridiplantae</taxon>
        <taxon>Streptophyta</taxon>
        <taxon>Embryophyta</taxon>
        <taxon>Tracheophyta</taxon>
        <taxon>Spermatophyta</taxon>
        <taxon>Magnoliopsida</taxon>
        <taxon>Liliopsida</taxon>
        <taxon>Poales</taxon>
        <taxon>Poaceae</taxon>
        <taxon>PACMAD clade</taxon>
        <taxon>Panicoideae</taxon>
        <taxon>Panicodae</taxon>
        <taxon>Paniceae</taxon>
        <taxon>Panicinae</taxon>
        <taxon>Panicum</taxon>
        <taxon>Panicum sect. Hiantes</taxon>
    </lineage>
</organism>
<reference evidence="3" key="1">
    <citation type="submission" date="2020-05" db="EMBL/GenBank/DDBJ databases">
        <title>WGS assembly of Panicum virgatum.</title>
        <authorList>
            <person name="Lovell J.T."/>
            <person name="Jenkins J."/>
            <person name="Shu S."/>
            <person name="Juenger T.E."/>
            <person name="Schmutz J."/>
        </authorList>
    </citation>
    <scope>NUCLEOTIDE SEQUENCE</scope>
    <source>
        <strain evidence="3">AP13</strain>
    </source>
</reference>
<comment type="caution">
    <text evidence="3">The sequence shown here is derived from an EMBL/GenBank/DDBJ whole genome shotgun (WGS) entry which is preliminary data.</text>
</comment>
<dbReference type="EMBL" id="CM029038">
    <property type="protein sequence ID" value="KAG2648057.1"/>
    <property type="molecule type" value="Genomic_DNA"/>
</dbReference>
<protein>
    <recommendedName>
        <fullName evidence="2">DUF1995 domain-containing protein</fullName>
    </recommendedName>
</protein>
<feature type="region of interest" description="Disordered" evidence="1">
    <location>
        <begin position="14"/>
        <end position="42"/>
    </location>
</feature>
<evidence type="ECO:0000313" key="4">
    <source>
        <dbReference type="Proteomes" id="UP000823388"/>
    </source>
</evidence>
<gene>
    <name evidence="3" type="ORF">PVAP13_1NG053900</name>
</gene>
<dbReference type="InterPro" id="IPR044687">
    <property type="entry name" value="LPA3"/>
</dbReference>
<proteinExistence type="predicted"/>
<accession>A0A8T0WPJ4</accession>
<dbReference type="InterPro" id="IPR018962">
    <property type="entry name" value="DUF1995"/>
</dbReference>
<dbReference type="OrthoDB" id="2082at2759"/>
<dbReference type="Proteomes" id="UP000823388">
    <property type="component" value="Chromosome 1N"/>
</dbReference>
<name>A0A8T0WPJ4_PANVG</name>